<name>A0ACB7PDB4_9PEZI</name>
<comment type="caution">
    <text evidence="1">The sequence shown here is derived from an EMBL/GenBank/DDBJ whole genome shotgun (WGS) entry which is preliminary data.</text>
</comment>
<protein>
    <submittedName>
        <fullName evidence="1">Uncharacterized protein</fullName>
    </submittedName>
</protein>
<accession>A0ACB7PDB4</accession>
<dbReference type="Proteomes" id="UP000724584">
    <property type="component" value="Unassembled WGS sequence"/>
</dbReference>
<evidence type="ECO:0000313" key="1">
    <source>
        <dbReference type="EMBL" id="KAH6637189.1"/>
    </source>
</evidence>
<reference evidence="1 2" key="1">
    <citation type="journal article" date="2021" name="Nat. Commun.">
        <title>Genetic determinants of endophytism in the Arabidopsis root mycobiome.</title>
        <authorList>
            <person name="Mesny F."/>
            <person name="Miyauchi S."/>
            <person name="Thiergart T."/>
            <person name="Pickel B."/>
            <person name="Atanasova L."/>
            <person name="Karlsson M."/>
            <person name="Huettel B."/>
            <person name="Barry K.W."/>
            <person name="Haridas S."/>
            <person name="Chen C."/>
            <person name="Bauer D."/>
            <person name="Andreopoulos W."/>
            <person name="Pangilinan J."/>
            <person name="LaButti K."/>
            <person name="Riley R."/>
            <person name="Lipzen A."/>
            <person name="Clum A."/>
            <person name="Drula E."/>
            <person name="Henrissat B."/>
            <person name="Kohler A."/>
            <person name="Grigoriev I.V."/>
            <person name="Martin F.M."/>
            <person name="Hacquard S."/>
        </authorList>
    </citation>
    <scope>NUCLEOTIDE SEQUENCE [LARGE SCALE GENOMIC DNA]</scope>
    <source>
        <strain evidence="1 2">MPI-SDFR-AT-0079</strain>
    </source>
</reference>
<organism evidence="1 2">
    <name type="scientific">Chaetomium tenue</name>
    <dbReference type="NCBI Taxonomy" id="1854479"/>
    <lineage>
        <taxon>Eukaryota</taxon>
        <taxon>Fungi</taxon>
        <taxon>Dikarya</taxon>
        <taxon>Ascomycota</taxon>
        <taxon>Pezizomycotina</taxon>
        <taxon>Sordariomycetes</taxon>
        <taxon>Sordariomycetidae</taxon>
        <taxon>Sordariales</taxon>
        <taxon>Chaetomiaceae</taxon>
        <taxon>Chaetomium</taxon>
    </lineage>
</organism>
<evidence type="ECO:0000313" key="2">
    <source>
        <dbReference type="Proteomes" id="UP000724584"/>
    </source>
</evidence>
<proteinExistence type="predicted"/>
<dbReference type="EMBL" id="JAGIZQ010000003">
    <property type="protein sequence ID" value="KAH6637189.1"/>
    <property type="molecule type" value="Genomic_DNA"/>
</dbReference>
<gene>
    <name evidence="1" type="ORF">F5144DRAFT_592129</name>
</gene>
<sequence length="681" mass="73404">MEPLNKEPLSRKPRKPQYSPPPRHTAILKPASLNAKKAAQQRETKKSGGETKAMVTHESVGRRMTRSMTASQAASSQPQEDPSAGDIQPGSSHPTEDPKPATKARKKPTAVPKAKGSQTAATMTKTGMKTKRQLPVEEQASPASGLQEKPASRRQRPKAIDFYESPEGTKTPESTAGPLPPKTPPENIVKPEPAAPAPETPAIPWDIYGIAGSAGDAQAQSRPVETATKAMQKPSAQNVLSLPAPDTAVTSEEELSENQEADPHDKSMDADYIDTGPGPYPKHTKLRKAAKKRPKKQQPAPKEPEPNVVVDRAVADTPYPFPPSPPKQPAGTSRLIPPPPPPPPLSPPVPLPPVIDNAPEPDPAIWNVGTNAPPLHATPRGPARPGSVYCETCFRDDVARWIRIRDGVVRELRILALEVEEAELSSTEEYQASRVTGKGLRTPEDEAEGPAEGAVAAKKITVMSDYGYSWEAPHFNEYPSDTVGIVLLRILAERPTSGLNRSQKDQVNGLLDSLRRDVDISPRSLVPGQQNIPGKAGHWWWDFDNTLQAAHEEISADTHLPSLFVSTLATKAHHASLGLAETRNENNTPHPALSLAEVEKALLMTTLSNAFLKSIGDKLALAKHQLTHPASPPTPTSPKQKRALSPDPNPDSSSPPPKRRKPNTTTTTTTPPIHCCWVGVA</sequence>
<keyword evidence="2" id="KW-1185">Reference proteome</keyword>